<gene>
    <name evidence="1" type="ORF">F2Q69_00042762</name>
</gene>
<protein>
    <submittedName>
        <fullName evidence="1">Uncharacterized protein</fullName>
    </submittedName>
</protein>
<sequence>MRSFTLVTSESSPASSFAASLAPKTLQLVVECPRDWWNSQKVARPRFTLGFKVCAVTSRLSVFLLRFLPDSYRFKVRDRFSAYTTCMRAFVLVLDVRRSKE</sequence>
<accession>A0A8S9NH94</accession>
<evidence type="ECO:0000313" key="1">
    <source>
        <dbReference type="EMBL" id="KAF3503402.1"/>
    </source>
</evidence>
<comment type="caution">
    <text evidence="1">The sequence shown here is derived from an EMBL/GenBank/DDBJ whole genome shotgun (WGS) entry which is preliminary data.</text>
</comment>
<reference evidence="1" key="1">
    <citation type="submission" date="2019-12" db="EMBL/GenBank/DDBJ databases">
        <title>Genome sequencing and annotation of Brassica cretica.</title>
        <authorList>
            <person name="Studholme D.J."/>
            <person name="Sarris P."/>
        </authorList>
    </citation>
    <scope>NUCLEOTIDE SEQUENCE</scope>
    <source>
        <strain evidence="1">PFS-109/04</strain>
        <tissue evidence="1">Leaf</tissue>
    </source>
</reference>
<evidence type="ECO:0000313" key="2">
    <source>
        <dbReference type="Proteomes" id="UP000712600"/>
    </source>
</evidence>
<organism evidence="1 2">
    <name type="scientific">Brassica cretica</name>
    <name type="common">Mustard</name>
    <dbReference type="NCBI Taxonomy" id="69181"/>
    <lineage>
        <taxon>Eukaryota</taxon>
        <taxon>Viridiplantae</taxon>
        <taxon>Streptophyta</taxon>
        <taxon>Embryophyta</taxon>
        <taxon>Tracheophyta</taxon>
        <taxon>Spermatophyta</taxon>
        <taxon>Magnoliopsida</taxon>
        <taxon>eudicotyledons</taxon>
        <taxon>Gunneridae</taxon>
        <taxon>Pentapetalae</taxon>
        <taxon>rosids</taxon>
        <taxon>malvids</taxon>
        <taxon>Brassicales</taxon>
        <taxon>Brassicaceae</taxon>
        <taxon>Brassiceae</taxon>
        <taxon>Brassica</taxon>
    </lineage>
</organism>
<proteinExistence type="predicted"/>
<name>A0A8S9NH94_BRACR</name>
<dbReference type="AlphaFoldDB" id="A0A8S9NH94"/>
<dbReference type="Proteomes" id="UP000712600">
    <property type="component" value="Unassembled WGS sequence"/>
</dbReference>
<dbReference type="EMBL" id="QGKX02001621">
    <property type="protein sequence ID" value="KAF3503402.1"/>
    <property type="molecule type" value="Genomic_DNA"/>
</dbReference>